<dbReference type="Proteomes" id="UP000682733">
    <property type="component" value="Unassembled WGS sequence"/>
</dbReference>
<evidence type="ECO:0000256" key="1">
    <source>
        <dbReference type="ARBA" id="ARBA00005298"/>
    </source>
</evidence>
<feature type="domain" description="Arrestin-like N-terminal" evidence="2">
    <location>
        <begin position="11"/>
        <end position="146"/>
    </location>
</feature>
<dbReference type="InterPro" id="IPR011022">
    <property type="entry name" value="Arrestin_C-like"/>
</dbReference>
<evidence type="ECO:0000313" key="7">
    <source>
        <dbReference type="EMBL" id="CAF4261294.1"/>
    </source>
</evidence>
<accession>A0A814CEK1</accession>
<evidence type="ECO:0000313" key="4">
    <source>
        <dbReference type="EMBL" id="CAF0940411.1"/>
    </source>
</evidence>
<dbReference type="InterPro" id="IPR014756">
    <property type="entry name" value="Ig_E-set"/>
</dbReference>
<dbReference type="OrthoDB" id="2333384at2759"/>
<feature type="domain" description="Arrestin C-terminal-like" evidence="3">
    <location>
        <begin position="164"/>
        <end position="310"/>
    </location>
</feature>
<organism evidence="4 8">
    <name type="scientific">Didymodactylos carnosus</name>
    <dbReference type="NCBI Taxonomy" id="1234261"/>
    <lineage>
        <taxon>Eukaryota</taxon>
        <taxon>Metazoa</taxon>
        <taxon>Spiralia</taxon>
        <taxon>Gnathifera</taxon>
        <taxon>Rotifera</taxon>
        <taxon>Eurotatoria</taxon>
        <taxon>Bdelloidea</taxon>
        <taxon>Philodinida</taxon>
        <taxon>Philodinidae</taxon>
        <taxon>Didymodactylos</taxon>
    </lineage>
</organism>
<dbReference type="Pfam" id="PF02752">
    <property type="entry name" value="Arrestin_C"/>
    <property type="match status" value="1"/>
</dbReference>
<dbReference type="Pfam" id="PF00339">
    <property type="entry name" value="Arrestin_N"/>
    <property type="match status" value="1"/>
</dbReference>
<dbReference type="EMBL" id="CAJOBC010002128">
    <property type="protein sequence ID" value="CAF3716982.1"/>
    <property type="molecule type" value="Genomic_DNA"/>
</dbReference>
<dbReference type="Proteomes" id="UP000677228">
    <property type="component" value="Unassembled WGS sequence"/>
</dbReference>
<dbReference type="EMBL" id="CAJOBA010053061">
    <property type="protein sequence ID" value="CAF4261294.1"/>
    <property type="molecule type" value="Genomic_DNA"/>
</dbReference>
<evidence type="ECO:0008006" key="9">
    <source>
        <dbReference type="Google" id="ProtNLM"/>
    </source>
</evidence>
<evidence type="ECO:0000313" key="5">
    <source>
        <dbReference type="EMBL" id="CAF1469038.1"/>
    </source>
</evidence>
<name>A0A814CEK1_9BILA</name>
<evidence type="ECO:0000259" key="3">
    <source>
        <dbReference type="Pfam" id="PF02752"/>
    </source>
</evidence>
<dbReference type="InterPro" id="IPR050357">
    <property type="entry name" value="Arrestin_domain-protein"/>
</dbReference>
<reference evidence="4" key="1">
    <citation type="submission" date="2021-02" db="EMBL/GenBank/DDBJ databases">
        <authorList>
            <person name="Nowell W R."/>
        </authorList>
    </citation>
    <scope>NUCLEOTIDE SEQUENCE</scope>
</reference>
<proteinExistence type="inferred from homology"/>
<dbReference type="Proteomes" id="UP000663829">
    <property type="component" value="Unassembled WGS sequence"/>
</dbReference>
<dbReference type="InterPro" id="IPR014752">
    <property type="entry name" value="Arrestin-like_C"/>
</dbReference>
<dbReference type="GO" id="GO:0005737">
    <property type="term" value="C:cytoplasm"/>
    <property type="evidence" value="ECO:0007669"/>
    <property type="project" value="TreeGrafter"/>
</dbReference>
<comment type="similarity">
    <text evidence="1">Belongs to the arrestin family.</text>
</comment>
<dbReference type="InterPro" id="IPR011021">
    <property type="entry name" value="Arrestin-like_N"/>
</dbReference>
<dbReference type="PANTHER" id="PTHR11188">
    <property type="entry name" value="ARRESTIN DOMAIN CONTAINING PROTEIN"/>
    <property type="match status" value="1"/>
</dbReference>
<keyword evidence="8" id="KW-1185">Reference proteome</keyword>
<dbReference type="Proteomes" id="UP000681722">
    <property type="component" value="Unassembled WGS sequence"/>
</dbReference>
<evidence type="ECO:0000259" key="2">
    <source>
        <dbReference type="Pfam" id="PF00339"/>
    </source>
</evidence>
<protein>
    <recommendedName>
        <fullName evidence="9">Arrestin C-terminal-like domain-containing protein</fullName>
    </recommendedName>
</protein>
<evidence type="ECO:0000313" key="6">
    <source>
        <dbReference type="EMBL" id="CAF3716982.1"/>
    </source>
</evidence>
<dbReference type="PANTHER" id="PTHR11188:SF17">
    <property type="entry name" value="FI21816P1"/>
    <property type="match status" value="1"/>
</dbReference>
<dbReference type="AlphaFoldDB" id="A0A814CEK1"/>
<dbReference type="EMBL" id="CAJNOQ010002128">
    <property type="protein sequence ID" value="CAF0940411.1"/>
    <property type="molecule type" value="Genomic_DNA"/>
</dbReference>
<sequence>MGNDQSVGIVCQFDRSYPLYFTDEVLSGVIHLPKKFNRIYIELVGEIGFVTNETVTNNTGETKTVNTNKFEQFFRQTVPYAECQQTHNGQVDIPFKAVLPAHLPPSLNYPKVYPNVQYHLQVVYDESASTTNKFQSFYFIVLPQVNLLSKPNLLVPSEFSNNNRKNVSLKCKMNKLGYLPGDIIEATLDIHNPEMIKIHKVTIKLTEINEINSAERKHEVLTYIVPEINETKDENMSAQLSMQIPQDGYDHRSSTTDNSLAVKYLAPSYHFEGGINQLIRITNKFTLKIDVGCSGLFTDFELSIPVTIGTESDNN</sequence>
<dbReference type="Gene3D" id="2.60.40.640">
    <property type="match status" value="2"/>
</dbReference>
<dbReference type="EMBL" id="CAJNOK010031174">
    <property type="protein sequence ID" value="CAF1469038.1"/>
    <property type="molecule type" value="Genomic_DNA"/>
</dbReference>
<gene>
    <name evidence="4" type="ORF">GPM918_LOCUS10677</name>
    <name evidence="5" type="ORF">OVA965_LOCUS35577</name>
    <name evidence="6" type="ORF">SRO942_LOCUS10678</name>
    <name evidence="7" type="ORF">TMI583_LOCUS36553</name>
</gene>
<dbReference type="SUPFAM" id="SSF81296">
    <property type="entry name" value="E set domains"/>
    <property type="match status" value="1"/>
</dbReference>
<dbReference type="GO" id="GO:0015031">
    <property type="term" value="P:protein transport"/>
    <property type="evidence" value="ECO:0007669"/>
    <property type="project" value="TreeGrafter"/>
</dbReference>
<evidence type="ECO:0000313" key="8">
    <source>
        <dbReference type="Proteomes" id="UP000663829"/>
    </source>
</evidence>
<comment type="caution">
    <text evidence="4">The sequence shown here is derived from an EMBL/GenBank/DDBJ whole genome shotgun (WGS) entry which is preliminary data.</text>
</comment>